<dbReference type="AlphaFoldDB" id="A0A1I7X6C8"/>
<feature type="compositionally biased region" description="Basic and acidic residues" evidence="1">
    <location>
        <begin position="110"/>
        <end position="119"/>
    </location>
</feature>
<protein>
    <submittedName>
        <fullName evidence="3">VPS37 C-terminal domain-containing protein</fullName>
    </submittedName>
</protein>
<feature type="region of interest" description="Disordered" evidence="1">
    <location>
        <begin position="110"/>
        <end position="140"/>
    </location>
</feature>
<reference evidence="3" key="1">
    <citation type="submission" date="2016-11" db="UniProtKB">
        <authorList>
            <consortium name="WormBaseParasite"/>
        </authorList>
    </citation>
    <scope>IDENTIFICATION</scope>
</reference>
<name>A0A1I7X6C8_HETBA</name>
<organism evidence="2 3">
    <name type="scientific">Heterorhabditis bacteriophora</name>
    <name type="common">Entomopathogenic nematode worm</name>
    <dbReference type="NCBI Taxonomy" id="37862"/>
    <lineage>
        <taxon>Eukaryota</taxon>
        <taxon>Metazoa</taxon>
        <taxon>Ecdysozoa</taxon>
        <taxon>Nematoda</taxon>
        <taxon>Chromadorea</taxon>
        <taxon>Rhabditida</taxon>
        <taxon>Rhabditina</taxon>
        <taxon>Rhabditomorpha</taxon>
        <taxon>Strongyloidea</taxon>
        <taxon>Heterorhabditidae</taxon>
        <taxon>Heterorhabditis</taxon>
    </lineage>
</organism>
<keyword evidence="2" id="KW-1185">Reference proteome</keyword>
<accession>A0A1I7X6C8</accession>
<sequence length="140" mass="15900">MDFFVDTLYIPLSQPSSSAHYVEQFNHQQQPQEPNTDRVDNQISHSVDHSLGLGPSMMLATTDSETVRLQKSVSIYPDSLPSFVLLLQQEVLTLKREYLKAKLLLLRREQPASETRLDKSNNGSQDNITKAKEISNRVKS</sequence>
<dbReference type="WBParaSite" id="Hba_13116">
    <property type="protein sequence ID" value="Hba_13116"/>
    <property type="gene ID" value="Hba_13116"/>
</dbReference>
<dbReference type="Proteomes" id="UP000095283">
    <property type="component" value="Unplaced"/>
</dbReference>
<proteinExistence type="predicted"/>
<evidence type="ECO:0000256" key="1">
    <source>
        <dbReference type="SAM" id="MobiDB-lite"/>
    </source>
</evidence>
<evidence type="ECO:0000313" key="3">
    <source>
        <dbReference type="WBParaSite" id="Hba_13116"/>
    </source>
</evidence>
<evidence type="ECO:0000313" key="2">
    <source>
        <dbReference type="Proteomes" id="UP000095283"/>
    </source>
</evidence>
<feature type="compositionally biased region" description="Basic and acidic residues" evidence="1">
    <location>
        <begin position="129"/>
        <end position="140"/>
    </location>
</feature>